<dbReference type="KEGG" id="fls:GLV81_16775"/>
<sequence length="97" mass="10109">MAHEGHTSTGFGKNTNGLGLFIVAAVLVSFVLVAWGLWNKGAAEDNWYRFEHKEAAAHGEHGAAPEVAHTAAATDSTAHTHATDSTAHAADTTHAAH</sequence>
<dbReference type="RefSeq" id="WP_157479897.1">
    <property type="nucleotide sequence ID" value="NZ_CP046566.1"/>
</dbReference>
<dbReference type="Proteomes" id="UP000426027">
    <property type="component" value="Chromosome"/>
</dbReference>
<dbReference type="AlphaFoldDB" id="A0A6I6GM26"/>
<organism evidence="3 4">
    <name type="scientific">Phnomibacter ginsenosidimutans</name>
    <dbReference type="NCBI Taxonomy" id="2676868"/>
    <lineage>
        <taxon>Bacteria</taxon>
        <taxon>Pseudomonadati</taxon>
        <taxon>Bacteroidota</taxon>
        <taxon>Chitinophagia</taxon>
        <taxon>Chitinophagales</taxon>
        <taxon>Chitinophagaceae</taxon>
        <taxon>Phnomibacter</taxon>
    </lineage>
</organism>
<keyword evidence="4" id="KW-1185">Reference proteome</keyword>
<evidence type="ECO:0000313" key="3">
    <source>
        <dbReference type="EMBL" id="QGW29545.1"/>
    </source>
</evidence>
<keyword evidence="2" id="KW-0812">Transmembrane</keyword>
<evidence type="ECO:0000256" key="2">
    <source>
        <dbReference type="SAM" id="Phobius"/>
    </source>
</evidence>
<dbReference type="EMBL" id="CP046566">
    <property type="protein sequence ID" value="QGW29545.1"/>
    <property type="molecule type" value="Genomic_DNA"/>
</dbReference>
<gene>
    <name evidence="3" type="ORF">GLV81_16775</name>
</gene>
<keyword evidence="2" id="KW-1133">Transmembrane helix</keyword>
<evidence type="ECO:0000256" key="1">
    <source>
        <dbReference type="SAM" id="MobiDB-lite"/>
    </source>
</evidence>
<feature type="compositionally biased region" description="Low complexity" evidence="1">
    <location>
        <begin position="64"/>
        <end position="97"/>
    </location>
</feature>
<feature type="region of interest" description="Disordered" evidence="1">
    <location>
        <begin position="56"/>
        <end position="97"/>
    </location>
</feature>
<feature type="transmembrane region" description="Helical" evidence="2">
    <location>
        <begin position="18"/>
        <end position="38"/>
    </location>
</feature>
<evidence type="ECO:0000313" key="4">
    <source>
        <dbReference type="Proteomes" id="UP000426027"/>
    </source>
</evidence>
<reference evidence="3 4" key="1">
    <citation type="submission" date="2019-11" db="EMBL/GenBank/DDBJ databases">
        <authorList>
            <person name="Im W.T."/>
        </authorList>
    </citation>
    <scope>NUCLEOTIDE SEQUENCE [LARGE SCALE GENOMIC DNA]</scope>
    <source>
        <strain evidence="3 4">SB-02</strain>
    </source>
</reference>
<name>A0A6I6GM26_9BACT</name>
<protein>
    <submittedName>
        <fullName evidence="3">Uncharacterized protein</fullName>
    </submittedName>
</protein>
<proteinExistence type="predicted"/>
<keyword evidence="2" id="KW-0472">Membrane</keyword>
<accession>A0A6I6GM26</accession>